<feature type="transmembrane region" description="Helical" evidence="1">
    <location>
        <begin position="46"/>
        <end position="73"/>
    </location>
</feature>
<dbReference type="InterPro" id="IPR017850">
    <property type="entry name" value="Alkaline_phosphatase_core_sf"/>
</dbReference>
<feature type="domain" description="Sulfatase N-terminal" evidence="2">
    <location>
        <begin position="180"/>
        <end position="450"/>
    </location>
</feature>
<dbReference type="EMBL" id="FOLS01000003">
    <property type="protein sequence ID" value="SFC16280.1"/>
    <property type="molecule type" value="Genomic_DNA"/>
</dbReference>
<organism evidence="3 4">
    <name type="scientific">Pseudomonas citronellolis</name>
    <dbReference type="NCBI Taxonomy" id="53408"/>
    <lineage>
        <taxon>Bacteria</taxon>
        <taxon>Pseudomonadati</taxon>
        <taxon>Pseudomonadota</taxon>
        <taxon>Gammaproteobacteria</taxon>
        <taxon>Pseudomonadales</taxon>
        <taxon>Pseudomonadaceae</taxon>
        <taxon>Pseudomonas</taxon>
    </lineage>
</organism>
<feature type="transmembrane region" description="Helical" evidence="1">
    <location>
        <begin position="85"/>
        <end position="107"/>
    </location>
</feature>
<gene>
    <name evidence="3" type="ORF">SAMN05216577_103125</name>
</gene>
<reference evidence="3 4" key="1">
    <citation type="submission" date="2016-10" db="EMBL/GenBank/DDBJ databases">
        <authorList>
            <person name="Varghese N."/>
            <person name="Submissions S."/>
        </authorList>
    </citation>
    <scope>NUCLEOTIDE SEQUENCE [LARGE SCALE GENOMIC DNA]</scope>
    <source>
        <strain evidence="3 4">LMG 18378</strain>
    </source>
</reference>
<name>A0AAQ1HR19_9PSED</name>
<dbReference type="PANTHER" id="PTHR43751">
    <property type="entry name" value="SULFATASE"/>
    <property type="match status" value="1"/>
</dbReference>
<sequence length="617" mass="67872">MNYWKRILHGLFVALYFMPLLLEPGSLSISEPQIRSLLDRALVTPAIVWGAIYFVFVNVLLCFLWLALLRWMASALGRAFEASGLLLEACVLLFGWGLLVAVNAWLFPLSSYSVPFSVLSSPLLGKILAVVSVIGFCIVLFRRAGAARLKVYGLIASLLILLFGIGSIGSSATKAPETGRNIIILGVDSLSARVFEQNLLLLPNLAEATRHAQYYTKAYTPLGRTFPAWVTLLSGRLPAENGAFFNLRNMDHVSRAGLLPSVLRGLGYRTVFGIDERRFSNIDESFGFDEVVGPRPGVLDFLLQSASDTPLSNLLLQTRLGGFLLPYSYINTAAFANYSADGFVDAVAAAAEPDKPLFLAVHFESAHFPFKTRHARMKVQGSNPILVKHLEALTAVDAQVGRLMEQLRRKGVLDNALVVVVSDHGEGLGELEATIELDGHPVPVQGYGHGVNLLSEWQNRIVLAATQFVGGEPLDAAGSRNQQVSLLDLKRAIEGYAAGDDFNIVARDPCVIVETGIRLEAAADYRTLSEGTVVQQAASFYEIDSQGRMRLREDALPALLVAKDIGLRCADRLTWYEPVKKRYLSYGLDDQGRPYEQRTPRDEDISKIATYRLKYVH</sequence>
<feature type="transmembrane region" description="Helical" evidence="1">
    <location>
        <begin position="153"/>
        <end position="172"/>
    </location>
</feature>
<feature type="transmembrane region" description="Helical" evidence="1">
    <location>
        <begin position="119"/>
        <end position="141"/>
    </location>
</feature>
<keyword evidence="1" id="KW-1133">Transmembrane helix</keyword>
<dbReference type="InterPro" id="IPR000917">
    <property type="entry name" value="Sulfatase_N"/>
</dbReference>
<comment type="caution">
    <text evidence="3">The sequence shown here is derived from an EMBL/GenBank/DDBJ whole genome shotgun (WGS) entry which is preliminary data.</text>
</comment>
<evidence type="ECO:0000256" key="1">
    <source>
        <dbReference type="SAM" id="Phobius"/>
    </source>
</evidence>
<proteinExistence type="predicted"/>
<accession>A0AAQ1HR19</accession>
<dbReference type="PANTHER" id="PTHR43751:SF3">
    <property type="entry name" value="SULFATASE N-TERMINAL DOMAIN-CONTAINING PROTEIN"/>
    <property type="match status" value="1"/>
</dbReference>
<keyword evidence="1" id="KW-0812">Transmembrane</keyword>
<evidence type="ECO:0000313" key="4">
    <source>
        <dbReference type="Proteomes" id="UP000183385"/>
    </source>
</evidence>
<dbReference type="Proteomes" id="UP000183385">
    <property type="component" value="Unassembled WGS sequence"/>
</dbReference>
<dbReference type="InterPro" id="IPR052701">
    <property type="entry name" value="GAG_Ulvan_Degrading_Sulfatases"/>
</dbReference>
<protein>
    <submittedName>
        <fullName evidence="3">Arylsulfatase A</fullName>
    </submittedName>
</protein>
<dbReference type="AlphaFoldDB" id="A0AAQ1HR19"/>
<dbReference type="SUPFAM" id="SSF53649">
    <property type="entry name" value="Alkaline phosphatase-like"/>
    <property type="match status" value="1"/>
</dbReference>
<evidence type="ECO:0000259" key="2">
    <source>
        <dbReference type="Pfam" id="PF00884"/>
    </source>
</evidence>
<keyword evidence="4" id="KW-1185">Reference proteome</keyword>
<dbReference type="Pfam" id="PF00884">
    <property type="entry name" value="Sulfatase"/>
    <property type="match status" value="1"/>
</dbReference>
<evidence type="ECO:0000313" key="3">
    <source>
        <dbReference type="EMBL" id="SFC16280.1"/>
    </source>
</evidence>
<dbReference type="RefSeq" id="WP_083426721.1">
    <property type="nucleotide sequence ID" value="NZ_FOLS01000003.1"/>
</dbReference>
<dbReference type="Gene3D" id="3.40.720.10">
    <property type="entry name" value="Alkaline Phosphatase, subunit A"/>
    <property type="match status" value="1"/>
</dbReference>
<keyword evidence="1" id="KW-0472">Membrane</keyword>